<comment type="catalytic activity">
    <reaction evidence="1">
        <text>ATP + protein L-histidine = ADP + protein N-phospho-L-histidine.</text>
        <dbReference type="EC" id="2.7.13.3"/>
    </reaction>
</comment>
<evidence type="ECO:0000256" key="2">
    <source>
        <dbReference type="ARBA" id="ARBA00012438"/>
    </source>
</evidence>
<dbReference type="EMBL" id="JBBHLI010000006">
    <property type="protein sequence ID" value="MEK9501511.1"/>
    <property type="molecule type" value="Genomic_DNA"/>
</dbReference>
<organism evidence="11 12">
    <name type="scientific">Gaopeijia maritima</name>
    <dbReference type="NCBI Taxonomy" id="3119007"/>
    <lineage>
        <taxon>Bacteria</taxon>
        <taxon>Pseudomonadati</taxon>
        <taxon>Gemmatimonadota</taxon>
        <taxon>Longimicrobiia</taxon>
        <taxon>Gaopeijiales</taxon>
        <taxon>Gaopeijiaceae</taxon>
        <taxon>Gaopeijia</taxon>
    </lineage>
</organism>
<dbReference type="InterPro" id="IPR036890">
    <property type="entry name" value="HATPase_C_sf"/>
</dbReference>
<dbReference type="PRINTS" id="PR00344">
    <property type="entry name" value="BCTRLSENSOR"/>
</dbReference>
<keyword evidence="3 6" id="KW-0597">Phosphoprotein</keyword>
<dbReference type="InterPro" id="IPR001789">
    <property type="entry name" value="Sig_transdc_resp-reg_receiver"/>
</dbReference>
<dbReference type="InterPro" id="IPR005467">
    <property type="entry name" value="His_kinase_dom"/>
</dbReference>
<dbReference type="EC" id="2.7.13.3" evidence="2"/>
<dbReference type="PANTHER" id="PTHR43065">
    <property type="entry name" value="SENSOR HISTIDINE KINASE"/>
    <property type="match status" value="1"/>
</dbReference>
<dbReference type="InterPro" id="IPR035965">
    <property type="entry name" value="PAS-like_dom_sf"/>
</dbReference>
<dbReference type="InterPro" id="IPR001610">
    <property type="entry name" value="PAC"/>
</dbReference>
<dbReference type="InterPro" id="IPR029016">
    <property type="entry name" value="GAF-like_dom_sf"/>
</dbReference>
<dbReference type="InterPro" id="IPR000014">
    <property type="entry name" value="PAS"/>
</dbReference>
<keyword evidence="12" id="KW-1185">Reference proteome</keyword>
<dbReference type="SMART" id="SM00091">
    <property type="entry name" value="PAS"/>
    <property type="match status" value="2"/>
</dbReference>
<dbReference type="Gene3D" id="1.10.287.130">
    <property type="match status" value="1"/>
</dbReference>
<dbReference type="InterPro" id="IPR011006">
    <property type="entry name" value="CheY-like_superfamily"/>
</dbReference>
<dbReference type="Pfam" id="PF08447">
    <property type="entry name" value="PAS_3"/>
    <property type="match status" value="2"/>
</dbReference>
<dbReference type="CDD" id="cd00082">
    <property type="entry name" value="HisKA"/>
    <property type="match status" value="1"/>
</dbReference>
<reference evidence="11 12" key="1">
    <citation type="submission" date="2024-02" db="EMBL/GenBank/DDBJ databases">
        <title>A novel Gemmatimonadota bacterium.</title>
        <authorList>
            <person name="Du Z.-J."/>
            <person name="Ye Y.-Q."/>
        </authorList>
    </citation>
    <scope>NUCLEOTIDE SEQUENCE [LARGE SCALE GENOMIC DNA]</scope>
    <source>
        <strain evidence="11 12">DH-20</strain>
    </source>
</reference>
<feature type="domain" description="PAS" evidence="9">
    <location>
        <begin position="37"/>
        <end position="91"/>
    </location>
</feature>
<dbReference type="InterPro" id="IPR004358">
    <property type="entry name" value="Sig_transdc_His_kin-like_C"/>
</dbReference>
<dbReference type="Pfam" id="PF02518">
    <property type="entry name" value="HATPase_c"/>
    <property type="match status" value="1"/>
</dbReference>
<dbReference type="PROSITE" id="PS50110">
    <property type="entry name" value="RESPONSE_REGULATORY"/>
    <property type="match status" value="1"/>
</dbReference>
<evidence type="ECO:0000259" key="8">
    <source>
        <dbReference type="PROSITE" id="PS50110"/>
    </source>
</evidence>
<proteinExistence type="predicted"/>
<accession>A0ABU9E9T7</accession>
<comment type="caution">
    <text evidence="11">The sequence shown here is derived from an EMBL/GenBank/DDBJ whole genome shotgun (WGS) entry which is preliminary data.</text>
</comment>
<dbReference type="SMART" id="SM00388">
    <property type="entry name" value="HisKA"/>
    <property type="match status" value="1"/>
</dbReference>
<dbReference type="SMART" id="SM00086">
    <property type="entry name" value="PAC"/>
    <property type="match status" value="1"/>
</dbReference>
<dbReference type="SUPFAM" id="SSF52172">
    <property type="entry name" value="CheY-like"/>
    <property type="match status" value="1"/>
</dbReference>
<dbReference type="InterPro" id="IPR003018">
    <property type="entry name" value="GAF"/>
</dbReference>
<dbReference type="SUPFAM" id="SSF55785">
    <property type="entry name" value="PYP-like sensor domain (PAS domain)"/>
    <property type="match status" value="2"/>
</dbReference>
<dbReference type="RefSeq" id="WP_405281663.1">
    <property type="nucleotide sequence ID" value="NZ_CP144380.1"/>
</dbReference>
<evidence type="ECO:0000259" key="10">
    <source>
        <dbReference type="PROSITE" id="PS50113"/>
    </source>
</evidence>
<dbReference type="PROSITE" id="PS50112">
    <property type="entry name" value="PAS"/>
    <property type="match status" value="1"/>
</dbReference>
<evidence type="ECO:0000256" key="5">
    <source>
        <dbReference type="ARBA" id="ARBA00022777"/>
    </source>
</evidence>
<dbReference type="NCBIfam" id="TIGR00229">
    <property type="entry name" value="sensory_box"/>
    <property type="match status" value="1"/>
</dbReference>
<feature type="domain" description="Histidine kinase" evidence="7">
    <location>
        <begin position="468"/>
        <end position="692"/>
    </location>
</feature>
<dbReference type="Gene3D" id="3.40.50.2300">
    <property type="match status" value="1"/>
</dbReference>
<dbReference type="Pfam" id="PF00072">
    <property type="entry name" value="Response_reg"/>
    <property type="match status" value="1"/>
</dbReference>
<dbReference type="Proteomes" id="UP001484239">
    <property type="component" value="Unassembled WGS sequence"/>
</dbReference>
<feature type="domain" description="Response regulatory" evidence="8">
    <location>
        <begin position="714"/>
        <end position="830"/>
    </location>
</feature>
<dbReference type="Pfam" id="PF00512">
    <property type="entry name" value="HisKA"/>
    <property type="match status" value="1"/>
</dbReference>
<dbReference type="PANTHER" id="PTHR43065:SF42">
    <property type="entry name" value="TWO-COMPONENT SENSOR PPRA"/>
    <property type="match status" value="1"/>
</dbReference>
<evidence type="ECO:0000256" key="4">
    <source>
        <dbReference type="ARBA" id="ARBA00022679"/>
    </source>
</evidence>
<dbReference type="InterPro" id="IPR013655">
    <property type="entry name" value="PAS_fold_3"/>
</dbReference>
<feature type="domain" description="PAC" evidence="10">
    <location>
        <begin position="403"/>
        <end position="455"/>
    </location>
</feature>
<evidence type="ECO:0000256" key="1">
    <source>
        <dbReference type="ARBA" id="ARBA00000085"/>
    </source>
</evidence>
<dbReference type="Gene3D" id="3.30.450.40">
    <property type="match status" value="1"/>
</dbReference>
<dbReference type="SUPFAM" id="SSF55874">
    <property type="entry name" value="ATPase domain of HSP90 chaperone/DNA topoisomerase II/histidine kinase"/>
    <property type="match status" value="1"/>
</dbReference>
<evidence type="ECO:0000313" key="11">
    <source>
        <dbReference type="EMBL" id="MEK9501511.1"/>
    </source>
</evidence>
<dbReference type="PROSITE" id="PS50109">
    <property type="entry name" value="HIS_KIN"/>
    <property type="match status" value="1"/>
</dbReference>
<evidence type="ECO:0000259" key="7">
    <source>
        <dbReference type="PROSITE" id="PS50109"/>
    </source>
</evidence>
<name>A0ABU9E9T7_9BACT</name>
<feature type="modified residue" description="4-aspartylphosphate" evidence="6">
    <location>
        <position position="765"/>
    </location>
</feature>
<keyword evidence="4" id="KW-0808">Transferase</keyword>
<dbReference type="PROSITE" id="PS50113">
    <property type="entry name" value="PAC"/>
    <property type="match status" value="1"/>
</dbReference>
<dbReference type="Gene3D" id="3.30.565.10">
    <property type="entry name" value="Histidine kinase-like ATPase, C-terminal domain"/>
    <property type="match status" value="1"/>
</dbReference>
<gene>
    <name evidence="11" type="ORF">WI372_11025</name>
</gene>
<dbReference type="SMART" id="SM00448">
    <property type="entry name" value="REC"/>
    <property type="match status" value="1"/>
</dbReference>
<dbReference type="SUPFAM" id="SSF47384">
    <property type="entry name" value="Homodimeric domain of signal transducing histidine kinase"/>
    <property type="match status" value="1"/>
</dbReference>
<dbReference type="InterPro" id="IPR003661">
    <property type="entry name" value="HisK_dim/P_dom"/>
</dbReference>
<evidence type="ECO:0000313" key="12">
    <source>
        <dbReference type="Proteomes" id="UP001484239"/>
    </source>
</evidence>
<evidence type="ECO:0000259" key="9">
    <source>
        <dbReference type="PROSITE" id="PS50112"/>
    </source>
</evidence>
<evidence type="ECO:0000256" key="3">
    <source>
        <dbReference type="ARBA" id="ARBA00022553"/>
    </source>
</evidence>
<protein>
    <recommendedName>
        <fullName evidence="2">histidine kinase</fullName>
        <ecNumber evidence="2">2.7.13.3</ecNumber>
    </recommendedName>
</protein>
<dbReference type="InterPro" id="IPR003594">
    <property type="entry name" value="HATPase_dom"/>
</dbReference>
<dbReference type="InterPro" id="IPR000700">
    <property type="entry name" value="PAS-assoc_C"/>
</dbReference>
<sequence length="831" mass="90963">MANDSGSGPPIRTPGEAGLLDGVLDALPGVVYRCRNDPDWTMLGITENVRPLTGFGPEDLVDSATQAFGRLIHPDDRDRVWNTIQDSVAEGGDFRVLYRVVHRDGRVHWVVEQGRRLESGELTGYILELTGPLAERLGRQQGEVEALRSRTRDLEILQRVTGIVNEEVTLEGALKATLPVLCRDIGFVIAHVIMPQEGRDEGLPDGDELWWVQTPGPAVDALLETLRATPHDPELGMSARVFRTGGAAWVTELLADADFICVHEVDPLPVTSGIGVPIRSGDRCIAVLECYTAERRDFDAALEALLVQVGVQLGRAWEREEAVRRSEADRARFRLIAQHMDDVFWTGPAGDAAREYASPAYRTIWGRDPLELRRDPRSWLEAVHPSDRERVEDVVRGRGTRGYEIQYRIVRPGGEVRWISDRAVPVADGEGPATRVVGVSEDVTERTRLEGRLRAAHRMEAVGRLAGGIAHDFNNLLTVIRAQSDFLLMDLSSESPLVEEVEVVRSAADRAAELTRQLLAFSREQVLRPRVVDLVGVVRNMEQLLVRVLGEDVRIETEFEAGLPPVRVDPGQIEQVIMNLAVNARDAMPDGGVLTLRAWSETLTAEVAAGRTELVVGARYVRLDVSDTGQGMDEAVRGRIFEPFYTTKRSRGGTGLGLAMAYGIVKQSGGTIHVNSTLGEGSTFVLRFPPVVDAAVSAAPSAESPAPVGAVAGTILVVEDDPAVRRVADRTLRNEGLSVRVAPDAETGLEMLEAAPQEYAYLLTDLVLPGRSGRDLLEEVLRNHPHVRCMAMSGYAEGSPDRRMDLPPEVAFVQKPFTADALLRALALVSA</sequence>
<evidence type="ECO:0000256" key="6">
    <source>
        <dbReference type="PROSITE-ProRule" id="PRU00169"/>
    </source>
</evidence>
<dbReference type="SMART" id="SM00065">
    <property type="entry name" value="GAF"/>
    <property type="match status" value="1"/>
</dbReference>
<dbReference type="SUPFAM" id="SSF55781">
    <property type="entry name" value="GAF domain-like"/>
    <property type="match status" value="1"/>
</dbReference>
<dbReference type="Gene3D" id="3.30.450.20">
    <property type="entry name" value="PAS domain"/>
    <property type="match status" value="2"/>
</dbReference>
<dbReference type="Pfam" id="PF13185">
    <property type="entry name" value="GAF_2"/>
    <property type="match status" value="1"/>
</dbReference>
<dbReference type="CDD" id="cd00130">
    <property type="entry name" value="PAS"/>
    <property type="match status" value="2"/>
</dbReference>
<dbReference type="InterPro" id="IPR036097">
    <property type="entry name" value="HisK_dim/P_sf"/>
</dbReference>
<dbReference type="SMART" id="SM00387">
    <property type="entry name" value="HATPase_c"/>
    <property type="match status" value="1"/>
</dbReference>
<keyword evidence="5" id="KW-0418">Kinase</keyword>